<comment type="catalytic activity">
    <reaction evidence="17 18">
        <text>a ubiquinone + NADH + 5 H(+)(in) = a ubiquinol + NAD(+) + 4 H(+)(out)</text>
        <dbReference type="Rhea" id="RHEA:29091"/>
        <dbReference type="Rhea" id="RHEA-COMP:9565"/>
        <dbReference type="Rhea" id="RHEA-COMP:9566"/>
        <dbReference type="ChEBI" id="CHEBI:15378"/>
        <dbReference type="ChEBI" id="CHEBI:16389"/>
        <dbReference type="ChEBI" id="CHEBI:17976"/>
        <dbReference type="ChEBI" id="CHEBI:57540"/>
        <dbReference type="ChEBI" id="CHEBI:57945"/>
        <dbReference type="EC" id="7.1.1.2"/>
    </reaction>
</comment>
<evidence type="ECO:0000256" key="5">
    <source>
        <dbReference type="ARBA" id="ARBA00021008"/>
    </source>
</evidence>
<evidence type="ECO:0000256" key="6">
    <source>
        <dbReference type="ARBA" id="ARBA00022448"/>
    </source>
</evidence>
<evidence type="ECO:0000256" key="8">
    <source>
        <dbReference type="ARBA" id="ARBA00022692"/>
    </source>
</evidence>
<dbReference type="InterPro" id="IPR050175">
    <property type="entry name" value="Complex_I_Subunit_2"/>
</dbReference>
<comment type="similarity">
    <text evidence="3 18">Belongs to the complex I subunit 2 family.</text>
</comment>
<feature type="transmembrane region" description="Helical" evidence="18">
    <location>
        <begin position="92"/>
        <end position="116"/>
    </location>
</feature>
<feature type="transmembrane region" description="Helical" evidence="18">
    <location>
        <begin position="60"/>
        <end position="80"/>
    </location>
</feature>
<evidence type="ECO:0000256" key="12">
    <source>
        <dbReference type="ARBA" id="ARBA00022989"/>
    </source>
</evidence>
<keyword evidence="15 18" id="KW-0496">Mitochondrion</keyword>
<keyword evidence="11 18" id="KW-0249">Electron transport</keyword>
<evidence type="ECO:0000256" key="14">
    <source>
        <dbReference type="ARBA" id="ARBA00023075"/>
    </source>
</evidence>
<comment type="function">
    <text evidence="1">Core subunit of the mitochondrial membrane respiratory chain NADH dehydrogenase (Complex I) that is believed to belong to the minimal assembly required for catalysis. Complex I functions in the transfer of electrons from NADH to the respiratory chain. The immediate electron acceptor for the enzyme is believed to be ubiquinone.</text>
</comment>
<feature type="transmembrane region" description="Helical" evidence="18">
    <location>
        <begin position="136"/>
        <end position="163"/>
    </location>
</feature>
<keyword evidence="10 18" id="KW-1278">Translocase</keyword>
<keyword evidence="6" id="KW-0813">Transport</keyword>
<evidence type="ECO:0000256" key="18">
    <source>
        <dbReference type="RuleBase" id="RU003403"/>
    </source>
</evidence>
<keyword evidence="16 18" id="KW-0472">Membrane</keyword>
<evidence type="ECO:0000256" key="9">
    <source>
        <dbReference type="ARBA" id="ARBA00022792"/>
    </source>
</evidence>
<dbReference type="PRINTS" id="PR01436">
    <property type="entry name" value="NADHDHGNASE2"/>
</dbReference>
<proteinExistence type="inferred from homology"/>
<dbReference type="GO" id="GO:0008137">
    <property type="term" value="F:NADH dehydrogenase (ubiquinone) activity"/>
    <property type="evidence" value="ECO:0007669"/>
    <property type="project" value="UniProtKB-EC"/>
</dbReference>
<dbReference type="RefSeq" id="YP_010471477.1">
    <property type="nucleotide sequence ID" value="NC_066059.1"/>
</dbReference>
<evidence type="ECO:0000313" key="20">
    <source>
        <dbReference type="EMBL" id="UVG40816.1"/>
    </source>
</evidence>
<dbReference type="AlphaFoldDB" id="A0A976UF54"/>
<evidence type="ECO:0000256" key="11">
    <source>
        <dbReference type="ARBA" id="ARBA00022982"/>
    </source>
</evidence>
<dbReference type="InterPro" id="IPR003917">
    <property type="entry name" value="NADH_UbQ_OxRdtase_chain2"/>
</dbReference>
<evidence type="ECO:0000256" key="17">
    <source>
        <dbReference type="ARBA" id="ARBA00049551"/>
    </source>
</evidence>
<dbReference type="InterPro" id="IPR001750">
    <property type="entry name" value="ND/Mrp_TM"/>
</dbReference>
<dbReference type="PANTHER" id="PTHR46552">
    <property type="entry name" value="NADH-UBIQUINONE OXIDOREDUCTASE CHAIN 2"/>
    <property type="match status" value="1"/>
</dbReference>
<dbReference type="GeneID" id="74848511"/>
<dbReference type="EC" id="7.1.1.2" evidence="4 18"/>
<geneLocation type="mitochondrion" evidence="20"/>
<dbReference type="CTD" id="4536"/>
<gene>
    <name evidence="20" type="primary">ND2</name>
</gene>
<comment type="subcellular location">
    <subcellularLocation>
        <location evidence="2 18">Mitochondrion inner membrane</location>
        <topology evidence="2 18">Multi-pass membrane protein</topology>
    </subcellularLocation>
</comment>
<dbReference type="EMBL" id="MZ424312">
    <property type="protein sequence ID" value="UVG40816.1"/>
    <property type="molecule type" value="Genomic_DNA"/>
</dbReference>
<evidence type="ECO:0000256" key="4">
    <source>
        <dbReference type="ARBA" id="ARBA00012944"/>
    </source>
</evidence>
<keyword evidence="14 18" id="KW-0830">Ubiquinone</keyword>
<feature type="domain" description="NADH:quinone oxidoreductase/Mrp antiporter transmembrane" evidence="19">
    <location>
        <begin position="24"/>
        <end position="286"/>
    </location>
</feature>
<feature type="transmembrane region" description="Helical" evidence="18">
    <location>
        <begin position="199"/>
        <end position="218"/>
    </location>
</feature>
<keyword evidence="12 18" id="KW-1133">Transmembrane helix</keyword>
<feature type="transmembrane region" description="Helical" evidence="18">
    <location>
        <begin position="9"/>
        <end position="34"/>
    </location>
</feature>
<dbReference type="GO" id="GO:0005743">
    <property type="term" value="C:mitochondrial inner membrane"/>
    <property type="evidence" value="ECO:0007669"/>
    <property type="project" value="UniProtKB-SubCell"/>
</dbReference>
<evidence type="ECO:0000256" key="10">
    <source>
        <dbReference type="ARBA" id="ARBA00022967"/>
    </source>
</evidence>
<sequence length="341" mass="40561">MFKFSFKFLFFFTLFFGTMVSISSLSWLSIWMGLEINLLSFIPLINNKKNIFLSESSIKYFLVQAMASAIFLFSIILFFLMENFEMSKNLNMYVNILISSLMMLKMGAAPFHFWFPSVSEGLNWMNNFFLMTWQKIAPMIITSYCLNFNFLIFIIFCSTMVGGIGGLNQTSIRKLMAFSSINHMGWMLSSMMFNENLWLMYFLFYFLLLLNIFLFLNINNIYYINQTFISMFSNKFMKIIFFLLLLSLGGLPPFLGFFPKWMMMELLISNNMFILVFFMIMFSLITLFFYIRLTYSAFLLNSKKMNWTFKIYLNNKNKKSFLIFTIFMNFSLILINLIFLF</sequence>
<feature type="transmembrane region" description="Helical" evidence="18">
    <location>
        <begin position="321"/>
        <end position="340"/>
    </location>
</feature>
<evidence type="ECO:0000256" key="3">
    <source>
        <dbReference type="ARBA" id="ARBA00007012"/>
    </source>
</evidence>
<evidence type="ECO:0000256" key="2">
    <source>
        <dbReference type="ARBA" id="ARBA00004448"/>
    </source>
</evidence>
<name>A0A976UF54_9DIPT</name>
<keyword evidence="13 18" id="KW-0520">NAD</keyword>
<accession>A0A976UF54</accession>
<comment type="function">
    <text evidence="18">Core subunit of the mitochondrial membrane respiratory chain NADH dehydrogenase (Complex I) which catalyzes electron transfer from NADH through the respiratory chain, using ubiquinone as an electron acceptor. Essential for the catalytic activity and assembly of complex I.</text>
</comment>
<dbReference type="Pfam" id="PF00361">
    <property type="entry name" value="Proton_antipo_M"/>
    <property type="match status" value="1"/>
</dbReference>
<keyword evidence="8 18" id="KW-0812">Transmembrane</keyword>
<reference evidence="20" key="1">
    <citation type="journal article" date="2022" name="Zool. Scr.">
        <title>Mitogenomes provide new insights into the evolutionary history of Prodiamesinae (Diptera: Chironomidae).</title>
        <authorList>
            <person name="Lin X.-L."/>
            <person name="Zhao Y.-M."/>
            <person name="Yan L.-P."/>
            <person name="Liu W.-B."/>
            <person name="Bu W.-J."/>
            <person name="Wang X.-H."/>
            <person name="Zheng C.-G."/>
        </authorList>
    </citation>
    <scope>NUCLEOTIDE SEQUENCE</scope>
</reference>
<feature type="transmembrane region" description="Helical" evidence="18">
    <location>
        <begin position="239"/>
        <end position="261"/>
    </location>
</feature>
<evidence type="ECO:0000256" key="13">
    <source>
        <dbReference type="ARBA" id="ARBA00023027"/>
    </source>
</evidence>
<evidence type="ECO:0000256" key="16">
    <source>
        <dbReference type="ARBA" id="ARBA00023136"/>
    </source>
</evidence>
<evidence type="ECO:0000259" key="19">
    <source>
        <dbReference type="Pfam" id="PF00361"/>
    </source>
</evidence>
<dbReference type="PANTHER" id="PTHR46552:SF1">
    <property type="entry name" value="NADH-UBIQUINONE OXIDOREDUCTASE CHAIN 2"/>
    <property type="match status" value="1"/>
</dbReference>
<dbReference type="GO" id="GO:0006120">
    <property type="term" value="P:mitochondrial electron transport, NADH to ubiquinone"/>
    <property type="evidence" value="ECO:0007669"/>
    <property type="project" value="InterPro"/>
</dbReference>
<evidence type="ECO:0000256" key="15">
    <source>
        <dbReference type="ARBA" id="ARBA00023128"/>
    </source>
</evidence>
<evidence type="ECO:0000256" key="7">
    <source>
        <dbReference type="ARBA" id="ARBA00022660"/>
    </source>
</evidence>
<organism evidence="20">
    <name type="scientific">Thienemanniella nipponica</name>
    <dbReference type="NCBI Taxonomy" id="2970800"/>
    <lineage>
        <taxon>Eukaryota</taxon>
        <taxon>Metazoa</taxon>
        <taxon>Ecdysozoa</taxon>
        <taxon>Arthropoda</taxon>
        <taxon>Hexapoda</taxon>
        <taxon>Insecta</taxon>
        <taxon>Pterygota</taxon>
        <taxon>Neoptera</taxon>
        <taxon>Endopterygota</taxon>
        <taxon>Diptera</taxon>
        <taxon>Nematocera</taxon>
        <taxon>Chironomoidea</taxon>
        <taxon>Chironomidae</taxon>
        <taxon>Thienemanniella</taxon>
    </lineage>
</organism>
<keyword evidence="9 18" id="KW-0999">Mitochondrion inner membrane</keyword>
<feature type="transmembrane region" description="Helical" evidence="18">
    <location>
        <begin position="273"/>
        <end position="300"/>
    </location>
</feature>
<keyword evidence="7 18" id="KW-0679">Respiratory chain</keyword>
<protein>
    <recommendedName>
        <fullName evidence="5 18">NADH-ubiquinone oxidoreductase chain 2</fullName>
        <ecNumber evidence="4 18">7.1.1.2</ecNumber>
    </recommendedName>
</protein>
<evidence type="ECO:0000256" key="1">
    <source>
        <dbReference type="ARBA" id="ARBA00003257"/>
    </source>
</evidence>